<dbReference type="Proteomes" id="UP000477739">
    <property type="component" value="Unassembled WGS sequence"/>
</dbReference>
<dbReference type="RefSeq" id="WP_155107613.1">
    <property type="nucleotide sequence ID" value="NZ_WMJZ01000007.1"/>
</dbReference>
<keyword evidence="2" id="KW-1185">Reference proteome</keyword>
<reference evidence="1 2" key="1">
    <citation type="submission" date="2019-11" db="EMBL/GenBank/DDBJ databases">
        <title>Escherichia alba sp. nov. isolated from the gut of plastic-eating superworms Zophobas atratus.</title>
        <authorList>
            <person name="Yang Y."/>
        </authorList>
    </citation>
    <scope>NUCLEOTIDE SEQUENCE [LARGE SCALE GENOMIC DNA]</scope>
    <source>
        <strain evidence="2">BIT-B35</strain>
    </source>
</reference>
<comment type="caution">
    <text evidence="1">The sequence shown here is derived from an EMBL/GenBank/DDBJ whole genome shotgun (WGS) entry which is preliminary data.</text>
</comment>
<dbReference type="EMBL" id="WMJZ01000007">
    <property type="protein sequence ID" value="MTH45967.1"/>
    <property type="molecule type" value="Genomic_DNA"/>
</dbReference>
<accession>A0A6L6IJD2</accession>
<protein>
    <submittedName>
        <fullName evidence="1">Uncharacterized protein</fullName>
    </submittedName>
</protein>
<proteinExistence type="predicted"/>
<sequence>MSYSYIVKSSTHLPRKYNTNEVMDLLYKEGRIKKLARRFSASTGIDNRFISIELESIGAVLYKRV</sequence>
<evidence type="ECO:0000313" key="1">
    <source>
        <dbReference type="EMBL" id="MTH45967.1"/>
    </source>
</evidence>
<gene>
    <name evidence="1" type="ORF">GJV78_06780</name>
</gene>
<dbReference type="AlphaFoldDB" id="A0A6L6IJD2"/>
<name>A0A6L6IJD2_9ENTR</name>
<evidence type="ECO:0000313" key="2">
    <source>
        <dbReference type="Proteomes" id="UP000477739"/>
    </source>
</evidence>
<organism evidence="1 2">
    <name type="scientific">Intestinirhabdus alba</name>
    <dbReference type="NCBI Taxonomy" id="2899544"/>
    <lineage>
        <taxon>Bacteria</taxon>
        <taxon>Pseudomonadati</taxon>
        <taxon>Pseudomonadota</taxon>
        <taxon>Gammaproteobacteria</taxon>
        <taxon>Enterobacterales</taxon>
        <taxon>Enterobacteriaceae</taxon>
        <taxon>Intestinirhabdus</taxon>
    </lineage>
</organism>